<dbReference type="AlphaFoldDB" id="A0A326TWF5"/>
<dbReference type="EMBL" id="QKUF01000042">
    <property type="protein sequence ID" value="PZW20530.1"/>
    <property type="molecule type" value="Genomic_DNA"/>
</dbReference>
<keyword evidence="1" id="KW-0812">Transmembrane</keyword>
<evidence type="ECO:0000313" key="3">
    <source>
        <dbReference type="Proteomes" id="UP000248806"/>
    </source>
</evidence>
<organism evidence="2 3">
    <name type="scientific">Thermosporothrix hazakensis</name>
    <dbReference type="NCBI Taxonomy" id="644383"/>
    <lineage>
        <taxon>Bacteria</taxon>
        <taxon>Bacillati</taxon>
        <taxon>Chloroflexota</taxon>
        <taxon>Ktedonobacteria</taxon>
        <taxon>Ktedonobacterales</taxon>
        <taxon>Thermosporotrichaceae</taxon>
        <taxon>Thermosporothrix</taxon>
    </lineage>
</organism>
<accession>A0A326TWF5</accession>
<sequence>MSSLTKVYLEKHILLEFSCIVLNSMLLGLSQPIADKKAWPFAFLALLYKRRGKHSFY</sequence>
<keyword evidence="1" id="KW-0472">Membrane</keyword>
<dbReference type="Proteomes" id="UP000248806">
    <property type="component" value="Unassembled WGS sequence"/>
</dbReference>
<gene>
    <name evidence="2" type="ORF">EI42_05903</name>
</gene>
<keyword evidence="1" id="KW-1133">Transmembrane helix</keyword>
<evidence type="ECO:0000313" key="2">
    <source>
        <dbReference type="EMBL" id="PZW20530.1"/>
    </source>
</evidence>
<keyword evidence="3" id="KW-1185">Reference proteome</keyword>
<name>A0A326TWF5_THEHA</name>
<protein>
    <submittedName>
        <fullName evidence="2">Uncharacterized protein</fullName>
    </submittedName>
</protein>
<reference evidence="2 3" key="1">
    <citation type="submission" date="2018-06" db="EMBL/GenBank/DDBJ databases">
        <title>Genomic Encyclopedia of Archaeal and Bacterial Type Strains, Phase II (KMG-II): from individual species to whole genera.</title>
        <authorList>
            <person name="Goeker M."/>
        </authorList>
    </citation>
    <scope>NUCLEOTIDE SEQUENCE [LARGE SCALE GENOMIC DNA]</scope>
    <source>
        <strain evidence="2 3">ATCC BAA-1881</strain>
    </source>
</reference>
<feature type="transmembrane region" description="Helical" evidence="1">
    <location>
        <begin position="12"/>
        <end position="29"/>
    </location>
</feature>
<comment type="caution">
    <text evidence="2">The sequence shown here is derived from an EMBL/GenBank/DDBJ whole genome shotgun (WGS) entry which is preliminary data.</text>
</comment>
<evidence type="ECO:0000256" key="1">
    <source>
        <dbReference type="SAM" id="Phobius"/>
    </source>
</evidence>
<proteinExistence type="predicted"/>